<reference evidence="11 12" key="1">
    <citation type="journal article" date="2018" name="Science">
        <title>The opium poppy genome and morphinan production.</title>
        <authorList>
            <person name="Guo L."/>
            <person name="Winzer T."/>
            <person name="Yang X."/>
            <person name="Li Y."/>
            <person name="Ning Z."/>
            <person name="He Z."/>
            <person name="Teodor R."/>
            <person name="Lu Y."/>
            <person name="Bowser T.A."/>
            <person name="Graham I.A."/>
            <person name="Ye K."/>
        </authorList>
    </citation>
    <scope>NUCLEOTIDE SEQUENCE [LARGE SCALE GENOMIC DNA]</scope>
    <source>
        <strain evidence="12">cv. HN1</strain>
        <tissue evidence="11">Leaves</tissue>
    </source>
</reference>
<keyword evidence="4" id="KW-0735">Signal-anchor</keyword>
<evidence type="ECO:0000256" key="6">
    <source>
        <dbReference type="ARBA" id="ARBA00023136"/>
    </source>
</evidence>
<evidence type="ECO:0000259" key="10">
    <source>
        <dbReference type="Pfam" id="PF14416"/>
    </source>
</evidence>
<dbReference type="InterPro" id="IPR029962">
    <property type="entry name" value="TBL"/>
</dbReference>
<dbReference type="EMBL" id="CM010719">
    <property type="protein sequence ID" value="RZC60679.1"/>
    <property type="molecule type" value="Genomic_DNA"/>
</dbReference>
<dbReference type="Pfam" id="PF14416">
    <property type="entry name" value="PMR5N"/>
    <property type="match status" value="1"/>
</dbReference>
<dbReference type="OMA" id="GECHTET"/>
<dbReference type="GO" id="GO:0016413">
    <property type="term" value="F:O-acetyltransferase activity"/>
    <property type="evidence" value="ECO:0007669"/>
    <property type="project" value="InterPro"/>
</dbReference>
<evidence type="ECO:0000256" key="1">
    <source>
        <dbReference type="ARBA" id="ARBA00004167"/>
    </source>
</evidence>
<keyword evidence="3 8" id="KW-0812">Transmembrane</keyword>
<evidence type="ECO:0000259" key="9">
    <source>
        <dbReference type="Pfam" id="PF13839"/>
    </source>
</evidence>
<dbReference type="PANTHER" id="PTHR32285">
    <property type="entry name" value="PROTEIN TRICHOME BIREFRINGENCE-LIKE 9-RELATED"/>
    <property type="match status" value="1"/>
</dbReference>
<feature type="domain" description="Trichome birefringence-like C-terminal" evidence="9">
    <location>
        <begin position="229"/>
        <end position="499"/>
    </location>
</feature>
<feature type="domain" description="Trichome birefringence-like N-terminal" evidence="10">
    <location>
        <begin position="161"/>
        <end position="212"/>
    </location>
</feature>
<comment type="similarity">
    <text evidence="2">Belongs to the PC-esterase family. TBL subfamily.</text>
</comment>
<dbReference type="GO" id="GO:0016020">
    <property type="term" value="C:membrane"/>
    <property type="evidence" value="ECO:0007669"/>
    <property type="project" value="UniProtKB-SubCell"/>
</dbReference>
<dbReference type="GO" id="GO:0005794">
    <property type="term" value="C:Golgi apparatus"/>
    <property type="evidence" value="ECO:0007669"/>
    <property type="project" value="TreeGrafter"/>
</dbReference>
<accession>A0A4Y7JLQ9</accession>
<organism evidence="11 12">
    <name type="scientific">Papaver somniferum</name>
    <name type="common">Opium poppy</name>
    <dbReference type="NCBI Taxonomy" id="3469"/>
    <lineage>
        <taxon>Eukaryota</taxon>
        <taxon>Viridiplantae</taxon>
        <taxon>Streptophyta</taxon>
        <taxon>Embryophyta</taxon>
        <taxon>Tracheophyta</taxon>
        <taxon>Spermatophyta</taxon>
        <taxon>Magnoliopsida</taxon>
        <taxon>Ranunculales</taxon>
        <taxon>Papaveraceae</taxon>
        <taxon>Papaveroideae</taxon>
        <taxon>Papaver</taxon>
    </lineage>
</organism>
<comment type="subcellular location">
    <subcellularLocation>
        <location evidence="1">Membrane</location>
        <topology evidence="1">Single-pass membrane protein</topology>
    </subcellularLocation>
</comment>
<evidence type="ECO:0000256" key="2">
    <source>
        <dbReference type="ARBA" id="ARBA00007727"/>
    </source>
</evidence>
<sequence length="512" mass="58625">MEKQVRTLCAGISHSRRKGSSIIVGVGFIFGASAFIFISTIFMFPFLTPSIINPVLQINLDTFYQKISFSHLANDSSTLSSLNSSDQLLLLENSFEAYQTVISSSLPELSKDISKVNGTESSSKLKNYSNADVSSSSPPEVVVTGKNNSVTGYNSASSGHDCNIYKGEWVRPINGRKPFYPPGSCPYIERNPFSCYKNGRPDDAYLKWQWQWHSHPENAGCNSNFPSILNAKDFLERLRGKKIAFAGDSLNRNMFQSLACILWNAVPDKSRVFWDYNCTIGFVWSPFLVYETQPANRRTQESILKQVPETMKLDLIDPRASPYYRDADIVVFDSWHWWVKNKVQNGKNYFQEGDYLHPHLEISKAYKKALTTWRKWIDKNIDSNKTQVVFRGYSVSHFHGGKWNTGGICNRETEPIASNETYRARNPLQVKILEDTLRRMKTPVLYLNISELSYYRTDGHPSLYLQYSSDQERTEFKKHQDCVHWCLPGIPDTWNELLYISLMRIGKGSFAQ</sequence>
<keyword evidence="6 8" id="KW-0472">Membrane</keyword>
<dbReference type="AlphaFoldDB" id="A0A4Y7JLQ9"/>
<name>A0A4Y7JLQ9_PAPSO</name>
<keyword evidence="5 8" id="KW-1133">Transmembrane helix</keyword>
<dbReference type="InterPro" id="IPR025846">
    <property type="entry name" value="TBL_N"/>
</dbReference>
<dbReference type="PANTHER" id="PTHR32285:SF208">
    <property type="entry name" value="PROTEIN TRICHOME BIREFRINGENCE-LIKE 2"/>
    <property type="match status" value="1"/>
</dbReference>
<evidence type="ECO:0000256" key="3">
    <source>
        <dbReference type="ARBA" id="ARBA00022692"/>
    </source>
</evidence>
<dbReference type="Pfam" id="PF13839">
    <property type="entry name" value="PC-Esterase"/>
    <property type="match status" value="1"/>
</dbReference>
<feature type="transmembrane region" description="Helical" evidence="8">
    <location>
        <begin position="21"/>
        <end position="47"/>
    </location>
</feature>
<keyword evidence="12" id="KW-1185">Reference proteome</keyword>
<evidence type="ECO:0000313" key="12">
    <source>
        <dbReference type="Proteomes" id="UP000316621"/>
    </source>
</evidence>
<evidence type="ECO:0000256" key="5">
    <source>
        <dbReference type="ARBA" id="ARBA00022989"/>
    </source>
</evidence>
<evidence type="ECO:0000256" key="7">
    <source>
        <dbReference type="SAM" id="MobiDB-lite"/>
    </source>
</evidence>
<dbReference type="InterPro" id="IPR026057">
    <property type="entry name" value="TBL_C"/>
</dbReference>
<gene>
    <name evidence="11" type="ORF">C5167_022434</name>
</gene>
<evidence type="ECO:0000256" key="8">
    <source>
        <dbReference type="SAM" id="Phobius"/>
    </source>
</evidence>
<evidence type="ECO:0000256" key="4">
    <source>
        <dbReference type="ARBA" id="ARBA00022968"/>
    </source>
</evidence>
<protein>
    <submittedName>
        <fullName evidence="11">Uncharacterized protein</fullName>
    </submittedName>
</protein>
<feature type="region of interest" description="Disordered" evidence="7">
    <location>
        <begin position="119"/>
        <end position="141"/>
    </location>
</feature>
<dbReference type="Proteomes" id="UP000316621">
    <property type="component" value="Chromosome 5"/>
</dbReference>
<proteinExistence type="inferred from homology"/>
<evidence type="ECO:0000313" key="11">
    <source>
        <dbReference type="EMBL" id="RZC60679.1"/>
    </source>
</evidence>
<dbReference type="Gramene" id="RZC60679">
    <property type="protein sequence ID" value="RZC60679"/>
    <property type="gene ID" value="C5167_022434"/>
</dbReference>
<feature type="compositionally biased region" description="Polar residues" evidence="7">
    <location>
        <begin position="119"/>
        <end position="132"/>
    </location>
</feature>